<dbReference type="PANTHER" id="PTHR35303:SF5">
    <property type="entry name" value="OS02G0197800 PROTEIN"/>
    <property type="match status" value="1"/>
</dbReference>
<keyword evidence="2" id="KW-0408">Iron</keyword>
<organism evidence="5 6">
    <name type="scientific">Pseudoduganella flava</name>
    <dbReference type="NCBI Taxonomy" id="871742"/>
    <lineage>
        <taxon>Bacteria</taxon>
        <taxon>Pseudomonadati</taxon>
        <taxon>Pseudomonadota</taxon>
        <taxon>Betaproteobacteria</taxon>
        <taxon>Burkholderiales</taxon>
        <taxon>Oxalobacteraceae</taxon>
        <taxon>Telluria group</taxon>
        <taxon>Pseudoduganella</taxon>
    </lineage>
</organism>
<evidence type="ECO:0000313" key="6">
    <source>
        <dbReference type="Proteomes" id="UP000437862"/>
    </source>
</evidence>
<dbReference type="Gene3D" id="3.30.2020.30">
    <property type="match status" value="1"/>
</dbReference>
<reference evidence="5 6" key="1">
    <citation type="submission" date="2019-12" db="EMBL/GenBank/DDBJ databases">
        <title>Draft Genome Sequences of Six Type Strains of the Genus Massilia.</title>
        <authorList>
            <person name="Miess H."/>
            <person name="Frediansyah A."/>
            <person name="Goeker M."/>
            <person name="Gross H."/>
        </authorList>
    </citation>
    <scope>NUCLEOTIDE SEQUENCE [LARGE SCALE GENOMIC DNA]</scope>
    <source>
        <strain evidence="5 6">DSM 26639</strain>
    </source>
</reference>
<evidence type="ECO:0000313" key="5">
    <source>
        <dbReference type="EMBL" id="QGZ43171.1"/>
    </source>
</evidence>
<dbReference type="Proteomes" id="UP000437862">
    <property type="component" value="Chromosome"/>
</dbReference>
<accession>A0ABX6G294</accession>
<evidence type="ECO:0000256" key="2">
    <source>
        <dbReference type="ARBA" id="ARBA00023004"/>
    </source>
</evidence>
<dbReference type="PANTHER" id="PTHR35303">
    <property type="entry name" value="OS02G0197800 PROTEIN"/>
    <property type="match status" value="1"/>
</dbReference>
<evidence type="ECO:0000256" key="3">
    <source>
        <dbReference type="SAM" id="MobiDB-lite"/>
    </source>
</evidence>
<evidence type="ECO:0000256" key="1">
    <source>
        <dbReference type="ARBA" id="ARBA00022723"/>
    </source>
</evidence>
<dbReference type="Pfam" id="PF06155">
    <property type="entry name" value="GBBH-like_N"/>
    <property type="match status" value="1"/>
</dbReference>
<name>A0ABX6G294_9BURK</name>
<feature type="compositionally biased region" description="Basic residues" evidence="3">
    <location>
        <begin position="132"/>
        <end position="142"/>
    </location>
</feature>
<proteinExistence type="predicted"/>
<dbReference type="EMBL" id="CP046904">
    <property type="protein sequence ID" value="QGZ43171.1"/>
    <property type="molecule type" value="Genomic_DNA"/>
</dbReference>
<feature type="region of interest" description="Disordered" evidence="3">
    <location>
        <begin position="122"/>
        <end position="142"/>
    </location>
</feature>
<dbReference type="InterPro" id="IPR010376">
    <property type="entry name" value="GBBH-like_N"/>
</dbReference>
<feature type="compositionally biased region" description="Basic and acidic residues" evidence="3">
    <location>
        <begin position="122"/>
        <end position="131"/>
    </location>
</feature>
<protein>
    <submittedName>
        <fullName evidence="5">DUF971 domain-containing protein</fullName>
    </submittedName>
</protein>
<evidence type="ECO:0000259" key="4">
    <source>
        <dbReference type="Pfam" id="PF06155"/>
    </source>
</evidence>
<feature type="domain" description="Gamma-butyrobetaine hydroxylase-like N-terminal" evidence="4">
    <location>
        <begin position="8"/>
        <end position="92"/>
    </location>
</feature>
<dbReference type="InterPro" id="IPR038492">
    <property type="entry name" value="GBBH-like_N_sf"/>
</dbReference>
<sequence length="142" mass="15628">MMANPTAITLHNKSRTLEIAFDDGASFNIPYELLRVYSPSAEVQGHGPGQETLQVGKRDVGITDLEPVGQYALKPIFTDGHASGLYTWQYLYELGANLDARWHDYIGRLHAAGFFGDTGREPGAKLHGAQDHHHHGGCGHRH</sequence>
<gene>
    <name evidence="5" type="ORF">GO485_18690</name>
</gene>
<keyword evidence="1" id="KW-0479">Metal-binding</keyword>
<keyword evidence="6" id="KW-1185">Reference proteome</keyword>